<protein>
    <submittedName>
        <fullName evidence="1">DNA integration/recombination/inversion protein</fullName>
    </submittedName>
</protein>
<name>A0A317YKL3_STAPS</name>
<feature type="non-terminal residue" evidence="1">
    <location>
        <position position="30"/>
    </location>
</feature>
<dbReference type="EMBL" id="QEIT01000914">
    <property type="protein sequence ID" value="PWZ65273.1"/>
    <property type="molecule type" value="Genomic_DNA"/>
</dbReference>
<evidence type="ECO:0000313" key="2">
    <source>
        <dbReference type="Proteomes" id="UP000246800"/>
    </source>
</evidence>
<dbReference type="Proteomes" id="UP000246800">
    <property type="component" value="Unassembled WGS sequence"/>
</dbReference>
<dbReference type="AlphaFoldDB" id="A0A317YKL3"/>
<sequence length="30" mass="3574">MINAEPIISKMKNQKINYDKVLKKLIGQWE</sequence>
<comment type="caution">
    <text evidence="1">The sequence shown here is derived from an EMBL/GenBank/DDBJ whole genome shotgun (WGS) entry which is preliminary data.</text>
</comment>
<evidence type="ECO:0000313" key="1">
    <source>
        <dbReference type="EMBL" id="PWZ65273.1"/>
    </source>
</evidence>
<accession>A0A317YKL3</accession>
<organism evidence="1 2">
    <name type="scientific">Staphylococcus pseudintermedius</name>
    <dbReference type="NCBI Taxonomy" id="283734"/>
    <lineage>
        <taxon>Bacteria</taxon>
        <taxon>Bacillati</taxon>
        <taxon>Bacillota</taxon>
        <taxon>Bacilli</taxon>
        <taxon>Bacillales</taxon>
        <taxon>Staphylococcaceae</taxon>
        <taxon>Staphylococcus</taxon>
        <taxon>Staphylococcus intermedius group</taxon>
    </lineage>
</organism>
<proteinExistence type="predicted"/>
<reference evidence="1 2" key="1">
    <citation type="journal article" date="2018" name="Vet. Microbiol.">
        <title>Clonal diversity and geographic distribution of methicillin-resistant Staphylococcus pseudintermedius from Australian animals: Discovery of novel sequence types.</title>
        <authorList>
            <person name="Worthing K.A."/>
            <person name="Abraham S."/>
            <person name="Coombs G.W."/>
            <person name="Pang S."/>
            <person name="Saputra S."/>
            <person name="Jordan D."/>
            <person name="Trott D.J."/>
            <person name="Norris J.M."/>
        </authorList>
    </citation>
    <scope>NUCLEOTIDE SEQUENCE [LARGE SCALE GENOMIC DNA]</scope>
    <source>
        <strain evidence="1 2">ST525 1</strain>
    </source>
</reference>
<gene>
    <name evidence="1" type="ORF">DD902_16815</name>
</gene>